<keyword evidence="8 12" id="KW-1133">Transmembrane helix</keyword>
<dbReference type="GO" id="GO:0006508">
    <property type="term" value="P:proteolysis"/>
    <property type="evidence" value="ECO:0007669"/>
    <property type="project" value="UniProtKB-KW"/>
</dbReference>
<evidence type="ECO:0000256" key="7">
    <source>
        <dbReference type="ARBA" id="ARBA00022833"/>
    </source>
</evidence>
<feature type="compositionally biased region" description="Low complexity" evidence="11">
    <location>
        <begin position="358"/>
        <end position="372"/>
    </location>
</feature>
<reference evidence="14" key="1">
    <citation type="submission" date="2022-07" db="EMBL/GenBank/DDBJ databases">
        <title>Complete genome sequence of Salinispirillum sp. LH10-3-1 capable of multiple carbohydrate inversion isolated from a soda lake.</title>
        <authorList>
            <person name="Liu J."/>
            <person name="Zhai Y."/>
            <person name="Zhang H."/>
            <person name="Yang H."/>
            <person name="Qu J."/>
            <person name="Li J."/>
        </authorList>
    </citation>
    <scope>NUCLEOTIDE SEQUENCE</scope>
    <source>
        <strain evidence="14">LH 10-3-1</strain>
    </source>
</reference>
<dbReference type="RefSeq" id="WP_304996438.1">
    <property type="nucleotide sequence ID" value="NZ_CP101717.1"/>
</dbReference>
<evidence type="ECO:0000256" key="1">
    <source>
        <dbReference type="ARBA" id="ARBA00001947"/>
    </source>
</evidence>
<keyword evidence="7" id="KW-0862">Zinc</keyword>
<sequence>MNFFEQQDRAKRNTTWLVVLLVAAVASLIVVTTVVVVGVLFAFEEVAPAYVQIDSSGNVGMVQVLKLVDWPLIGGIALGIITVVVLGSLFKRLQLNSGGRAVAEALGGRLINVSTNDADEKRILNVVEEMAIASGTPVPPVYVLEDNAINAFAAGHSPQDAVIGITRGCIRLLNRSELQGVVAHEFSHIFHGDMRLNIRLVSMLHGILLIGLIGQMLVRSVRYRAIGRSRNSNDKSVFAMLGLGAAFMLIGYAGTFFGNIIKAAVSRQREFLADASAVQFTRDPSGIAGALRKIGGHAGGSQVEAVNAAEFSHMFFGQGVRTSLSSMMATHPPLPDRIRRLEPSWDGRFPVVQPPSPEQQQAADAPQANAQQGGAGLGGFAPLAAVAAIDAIGQPSAAHLQYAQQTLAALDDELRAAAHDSYSARGLIYGLLLHKDRNVRTEQLRLLEQNAAPEAYRALLRYAEKIDRLDERYRLPLIELALPALKELSASQYPVFKKNLGLLVRADGRVSLMEWALYRIIIHNLEDHAPPATNKQLKQCLPEAGLLLSLLAHAGQDDHEEAQAAYSAAAGTLSVRLPPLVARADASLTKLNQALATLSQLRPLQKPQLLKALARCVEHDGEITVAEAELFRAVADALDCPMPPLLSS</sequence>
<keyword evidence="9" id="KW-0482">Metalloprotease</keyword>
<dbReference type="PANTHER" id="PTHR43221:SF2">
    <property type="entry name" value="PROTEASE HTPX HOMOLOG"/>
    <property type="match status" value="1"/>
</dbReference>
<feature type="region of interest" description="Disordered" evidence="11">
    <location>
        <begin position="346"/>
        <end position="374"/>
    </location>
</feature>
<feature type="transmembrane region" description="Helical" evidence="12">
    <location>
        <begin position="70"/>
        <end position="90"/>
    </location>
</feature>
<proteinExistence type="predicted"/>
<evidence type="ECO:0000256" key="2">
    <source>
        <dbReference type="ARBA" id="ARBA00022475"/>
    </source>
</evidence>
<keyword evidence="6" id="KW-0378">Hydrolase</keyword>
<feature type="transmembrane region" description="Helical" evidence="12">
    <location>
        <begin position="16"/>
        <end position="43"/>
    </location>
</feature>
<dbReference type="GO" id="GO:0046872">
    <property type="term" value="F:metal ion binding"/>
    <property type="evidence" value="ECO:0007669"/>
    <property type="project" value="UniProtKB-KW"/>
</dbReference>
<dbReference type="AlphaFoldDB" id="A0AB38YIC2"/>
<feature type="domain" description="Peptidase M48" evidence="13">
    <location>
        <begin position="119"/>
        <end position="342"/>
    </location>
</feature>
<organism evidence="14">
    <name type="scientific">Salinispirillum sp. LH 10-3-1</name>
    <dbReference type="NCBI Taxonomy" id="2952525"/>
    <lineage>
        <taxon>Bacteria</taxon>
        <taxon>Pseudomonadati</taxon>
        <taxon>Pseudomonadota</taxon>
        <taxon>Gammaproteobacteria</taxon>
        <taxon>Oceanospirillales</taxon>
        <taxon>Saccharospirillaceae</taxon>
        <taxon>Salinispirillum</taxon>
    </lineage>
</organism>
<keyword evidence="2" id="KW-1003">Cell membrane</keyword>
<dbReference type="InterPro" id="IPR001915">
    <property type="entry name" value="Peptidase_M48"/>
</dbReference>
<dbReference type="InterPro" id="IPR050083">
    <property type="entry name" value="HtpX_protease"/>
</dbReference>
<evidence type="ECO:0000256" key="8">
    <source>
        <dbReference type="ARBA" id="ARBA00022989"/>
    </source>
</evidence>
<keyword evidence="5" id="KW-0479">Metal-binding</keyword>
<evidence type="ECO:0000256" key="10">
    <source>
        <dbReference type="ARBA" id="ARBA00023136"/>
    </source>
</evidence>
<evidence type="ECO:0000256" key="9">
    <source>
        <dbReference type="ARBA" id="ARBA00023049"/>
    </source>
</evidence>
<comment type="cofactor">
    <cofactor evidence="1">
        <name>Zn(2+)</name>
        <dbReference type="ChEBI" id="CHEBI:29105"/>
    </cofactor>
</comment>
<evidence type="ECO:0000259" key="13">
    <source>
        <dbReference type="Pfam" id="PF01435"/>
    </source>
</evidence>
<evidence type="ECO:0000256" key="4">
    <source>
        <dbReference type="ARBA" id="ARBA00022692"/>
    </source>
</evidence>
<accession>A0AB38YIC2</accession>
<dbReference type="GO" id="GO:0004222">
    <property type="term" value="F:metalloendopeptidase activity"/>
    <property type="evidence" value="ECO:0007669"/>
    <property type="project" value="InterPro"/>
</dbReference>
<evidence type="ECO:0000256" key="3">
    <source>
        <dbReference type="ARBA" id="ARBA00022670"/>
    </source>
</evidence>
<gene>
    <name evidence="14" type="ORF">NFC81_05015</name>
</gene>
<feature type="transmembrane region" description="Helical" evidence="12">
    <location>
        <begin position="196"/>
        <end position="218"/>
    </location>
</feature>
<dbReference type="Pfam" id="PF01435">
    <property type="entry name" value="Peptidase_M48"/>
    <property type="match status" value="1"/>
</dbReference>
<name>A0AB38YIC2_9GAMM</name>
<keyword evidence="4 12" id="KW-0812">Transmembrane</keyword>
<dbReference type="Gene3D" id="3.30.2010.10">
    <property type="entry name" value="Metalloproteases ('zincins'), catalytic domain"/>
    <property type="match status" value="1"/>
</dbReference>
<evidence type="ECO:0000313" key="14">
    <source>
        <dbReference type="EMBL" id="WLD59149.1"/>
    </source>
</evidence>
<dbReference type="EMBL" id="CP101717">
    <property type="protein sequence ID" value="WLD59149.1"/>
    <property type="molecule type" value="Genomic_DNA"/>
</dbReference>
<keyword evidence="3" id="KW-0645">Protease</keyword>
<dbReference type="PANTHER" id="PTHR43221">
    <property type="entry name" value="PROTEASE HTPX"/>
    <property type="match status" value="1"/>
</dbReference>
<protein>
    <submittedName>
        <fullName evidence="14">M48 family metallopeptidase</fullName>
    </submittedName>
</protein>
<feature type="transmembrane region" description="Helical" evidence="12">
    <location>
        <begin position="238"/>
        <end position="261"/>
    </location>
</feature>
<evidence type="ECO:0000256" key="5">
    <source>
        <dbReference type="ARBA" id="ARBA00022723"/>
    </source>
</evidence>
<evidence type="ECO:0000256" key="6">
    <source>
        <dbReference type="ARBA" id="ARBA00022801"/>
    </source>
</evidence>
<evidence type="ECO:0000256" key="11">
    <source>
        <dbReference type="SAM" id="MobiDB-lite"/>
    </source>
</evidence>
<dbReference type="CDD" id="cd07340">
    <property type="entry name" value="M48B_Htpx_like"/>
    <property type="match status" value="1"/>
</dbReference>
<keyword evidence="10 12" id="KW-0472">Membrane</keyword>
<evidence type="ECO:0000256" key="12">
    <source>
        <dbReference type="SAM" id="Phobius"/>
    </source>
</evidence>